<feature type="domain" description="Pili assembly chaperone N-terminal" evidence="7">
    <location>
        <begin position="22"/>
        <end position="146"/>
    </location>
</feature>
<dbReference type="OrthoDB" id="6580829at2"/>
<dbReference type="InterPro" id="IPR016148">
    <property type="entry name" value="Pili_assmbl_chaperone_C"/>
</dbReference>
<evidence type="ECO:0000259" key="7">
    <source>
        <dbReference type="Pfam" id="PF00345"/>
    </source>
</evidence>
<evidence type="ECO:0000256" key="4">
    <source>
        <dbReference type="ARBA" id="ARBA00022764"/>
    </source>
</evidence>
<sequence>MKKLIKVIFCYLLMNTSANAALALDRTRVIFKERSKIETIKIKNPVGKPFLAQSWLSDISGVEVNSEFAVIPPVMRIESNDYAILRIKSLPLAKNLPQDRESVYFLHVREVPPTQSSDSDKGEKNTGSIQIAIESVIKFFYRPNSLSSIKNVDRKIMNSTKIIRTSNNTIDIENASPFYVTFSDLKVGKSKKAPNFNPTMIAPFSRQSFKVEKNNIYTLNHINDYGATVTNIFECNQNNTCIAQEKK</sequence>
<feature type="signal peptide" evidence="6">
    <location>
        <begin position="1"/>
        <end position="20"/>
    </location>
</feature>
<proteinExistence type="inferred from homology"/>
<reference evidence="9 10" key="1">
    <citation type="submission" date="2019-07" db="EMBL/GenBank/DDBJ databases">
        <title>Whole genome shotgun sequence of Vibrio sagamiensis NBRC 104589.</title>
        <authorList>
            <person name="Hosoyama A."/>
            <person name="Uohara A."/>
            <person name="Ohji S."/>
            <person name="Ichikawa N."/>
        </authorList>
    </citation>
    <scope>NUCLEOTIDE SEQUENCE [LARGE SCALE GENOMIC DNA]</scope>
    <source>
        <strain evidence="9 10">NBRC 104589</strain>
    </source>
</reference>
<comment type="similarity">
    <text evidence="2">Belongs to the periplasmic pilus chaperone family.</text>
</comment>
<feature type="domain" description="Pili assembly chaperone C-terminal" evidence="8">
    <location>
        <begin position="172"/>
        <end position="229"/>
    </location>
</feature>
<evidence type="ECO:0000256" key="2">
    <source>
        <dbReference type="ARBA" id="ARBA00007399"/>
    </source>
</evidence>
<dbReference type="RefSeq" id="WP_039980693.1">
    <property type="nucleotide sequence ID" value="NZ_BAOJ01000039.1"/>
</dbReference>
<name>A0A511QFZ4_9VIBR</name>
<dbReference type="EMBL" id="BJXJ01000021">
    <property type="protein sequence ID" value="GEM76230.1"/>
    <property type="molecule type" value="Genomic_DNA"/>
</dbReference>
<dbReference type="GO" id="GO:0071555">
    <property type="term" value="P:cell wall organization"/>
    <property type="evidence" value="ECO:0007669"/>
    <property type="project" value="InterPro"/>
</dbReference>
<dbReference type="GO" id="GO:0030288">
    <property type="term" value="C:outer membrane-bounded periplasmic space"/>
    <property type="evidence" value="ECO:0007669"/>
    <property type="project" value="InterPro"/>
</dbReference>
<dbReference type="Proteomes" id="UP000321922">
    <property type="component" value="Unassembled WGS sequence"/>
</dbReference>
<keyword evidence="10" id="KW-1185">Reference proteome</keyword>
<evidence type="ECO:0000256" key="5">
    <source>
        <dbReference type="ARBA" id="ARBA00023186"/>
    </source>
</evidence>
<evidence type="ECO:0000256" key="1">
    <source>
        <dbReference type="ARBA" id="ARBA00004418"/>
    </source>
</evidence>
<dbReference type="SUPFAM" id="SSF49354">
    <property type="entry name" value="PapD-like"/>
    <property type="match status" value="1"/>
</dbReference>
<dbReference type="InterPro" id="IPR050643">
    <property type="entry name" value="Periplasmic_pilus_chap"/>
</dbReference>
<dbReference type="Pfam" id="PF00345">
    <property type="entry name" value="PapD_N"/>
    <property type="match status" value="1"/>
</dbReference>
<dbReference type="InterPro" id="IPR016147">
    <property type="entry name" value="Pili_assmbl_chaperone_N"/>
</dbReference>
<keyword evidence="5" id="KW-0143">Chaperone</keyword>
<keyword evidence="4" id="KW-0574">Periplasm</keyword>
<dbReference type="AlphaFoldDB" id="A0A511QFZ4"/>
<dbReference type="InterPro" id="IPR036316">
    <property type="entry name" value="Pili_assmbl_chap_C_dom_sf"/>
</dbReference>
<evidence type="ECO:0000256" key="6">
    <source>
        <dbReference type="SAM" id="SignalP"/>
    </source>
</evidence>
<dbReference type="PRINTS" id="PR00969">
    <property type="entry name" value="CHAPERONPILI"/>
</dbReference>
<dbReference type="PANTHER" id="PTHR30251:SF6">
    <property type="entry name" value="FIMBRIAL CHAPERONE YFCS-RELATED"/>
    <property type="match status" value="1"/>
</dbReference>
<comment type="caution">
    <text evidence="9">The sequence shown here is derived from an EMBL/GenBank/DDBJ whole genome shotgun (WGS) entry which is preliminary data.</text>
</comment>
<gene>
    <name evidence="9" type="ORF">VSA01S_23420</name>
</gene>
<evidence type="ECO:0000259" key="8">
    <source>
        <dbReference type="Pfam" id="PF02753"/>
    </source>
</evidence>
<dbReference type="InterPro" id="IPR008962">
    <property type="entry name" value="PapD-like_sf"/>
</dbReference>
<dbReference type="InterPro" id="IPR001829">
    <property type="entry name" value="Pili_assmbl_chaperone_bac"/>
</dbReference>
<dbReference type="PANTHER" id="PTHR30251">
    <property type="entry name" value="PILUS ASSEMBLY CHAPERONE"/>
    <property type="match status" value="1"/>
</dbReference>
<feature type="chain" id="PRO_5022012945" evidence="6">
    <location>
        <begin position="21"/>
        <end position="247"/>
    </location>
</feature>
<evidence type="ECO:0000256" key="3">
    <source>
        <dbReference type="ARBA" id="ARBA00022729"/>
    </source>
</evidence>
<dbReference type="SUPFAM" id="SSF49584">
    <property type="entry name" value="Periplasmic chaperone C-domain"/>
    <property type="match status" value="1"/>
</dbReference>
<dbReference type="Gene3D" id="2.60.40.10">
    <property type="entry name" value="Immunoglobulins"/>
    <property type="match status" value="2"/>
</dbReference>
<accession>A0A511QFZ4</accession>
<keyword evidence="3 6" id="KW-0732">Signal</keyword>
<protein>
    <submittedName>
        <fullName evidence="9">Fimbrial chaperone protein</fullName>
    </submittedName>
</protein>
<evidence type="ECO:0000313" key="10">
    <source>
        <dbReference type="Proteomes" id="UP000321922"/>
    </source>
</evidence>
<evidence type="ECO:0000313" key="9">
    <source>
        <dbReference type="EMBL" id="GEM76230.1"/>
    </source>
</evidence>
<dbReference type="InterPro" id="IPR013783">
    <property type="entry name" value="Ig-like_fold"/>
</dbReference>
<dbReference type="Pfam" id="PF02753">
    <property type="entry name" value="PapD_C"/>
    <property type="match status" value="1"/>
</dbReference>
<comment type="subcellular location">
    <subcellularLocation>
        <location evidence="1">Periplasm</location>
    </subcellularLocation>
</comment>
<organism evidence="9 10">
    <name type="scientific">Vibrio sagamiensis NBRC 104589</name>
    <dbReference type="NCBI Taxonomy" id="1219064"/>
    <lineage>
        <taxon>Bacteria</taxon>
        <taxon>Pseudomonadati</taxon>
        <taxon>Pseudomonadota</taxon>
        <taxon>Gammaproteobacteria</taxon>
        <taxon>Vibrionales</taxon>
        <taxon>Vibrionaceae</taxon>
        <taxon>Vibrio</taxon>
    </lineage>
</organism>